<dbReference type="PANTHER" id="PTHR10464">
    <property type="entry name" value="UREA TRANSPORTER"/>
    <property type="match status" value="1"/>
</dbReference>
<gene>
    <name evidence="9" type="ORF">D1B31_21610</name>
</gene>
<feature type="transmembrane region" description="Helical" evidence="8">
    <location>
        <begin position="186"/>
        <end position="203"/>
    </location>
</feature>
<evidence type="ECO:0000313" key="9">
    <source>
        <dbReference type="EMBL" id="RHW32137.1"/>
    </source>
</evidence>
<sequence>MLKQTIESLIKIPGAAQLLIILRGISQVVLINNALTGAVILFAIATVSIPLTIAAFVSSAIGTLTAYWGGADKNRIRNGLFGFNSVLTGMGLILYLSGPYKWIIALACAFITSFMTAALMRAMTPTGLPVLSIPFILITWMILLASYRLKAFTLTTELMPQNLSNWKLDISGSINWATGLFDGARQVFFLQNSVAGILILIGISIAGWKLGVYALLGNMAALATAYVLGAEHALIDNGLFGYNAVLAAVAIGSVYRNPHNKLAPLSAIIASCLTVLVISAVDSWLLPYGLPALTFPFVLSTWILLGARKTQMNF</sequence>
<dbReference type="Proteomes" id="UP000284416">
    <property type="component" value="Unassembled WGS sequence"/>
</dbReference>
<dbReference type="InterPro" id="IPR029020">
    <property type="entry name" value="Ammonium/urea_transptr"/>
</dbReference>
<dbReference type="InterPro" id="IPR004937">
    <property type="entry name" value="Urea_transporter"/>
</dbReference>
<dbReference type="GO" id="GO:0005886">
    <property type="term" value="C:plasma membrane"/>
    <property type="evidence" value="ECO:0007669"/>
    <property type="project" value="UniProtKB-SubCell"/>
</dbReference>
<dbReference type="OrthoDB" id="279428at2"/>
<organism evidence="9 10">
    <name type="scientific">Neobacillus notoginsengisoli</name>
    <dbReference type="NCBI Taxonomy" id="1578198"/>
    <lineage>
        <taxon>Bacteria</taxon>
        <taxon>Bacillati</taxon>
        <taxon>Bacillota</taxon>
        <taxon>Bacilli</taxon>
        <taxon>Bacillales</taxon>
        <taxon>Bacillaceae</taxon>
        <taxon>Neobacillus</taxon>
    </lineage>
</organism>
<evidence type="ECO:0000256" key="5">
    <source>
        <dbReference type="ARBA" id="ARBA00022989"/>
    </source>
</evidence>
<dbReference type="PIRSF" id="PIRSF016502">
    <property type="entry name" value="Urea_transporter"/>
    <property type="match status" value="1"/>
</dbReference>
<feature type="transmembrane region" description="Helical" evidence="8">
    <location>
        <begin position="37"/>
        <end position="67"/>
    </location>
</feature>
<keyword evidence="6 8" id="KW-0472">Membrane</keyword>
<feature type="transmembrane region" description="Helical" evidence="8">
    <location>
        <begin position="210"/>
        <end position="228"/>
    </location>
</feature>
<reference evidence="9 10" key="1">
    <citation type="journal article" date="2017" name="Int. J. Syst. Evol. Microbiol.">
        <title>Bacillus notoginsengisoli sp. nov., a novel bacterium isolated from the rhizosphere of Panax notoginseng.</title>
        <authorList>
            <person name="Zhang M.Y."/>
            <person name="Cheng J."/>
            <person name="Cai Y."/>
            <person name="Zhang T.Y."/>
            <person name="Wu Y.Y."/>
            <person name="Manikprabhu D."/>
            <person name="Li W.J."/>
            <person name="Zhang Y.X."/>
        </authorList>
    </citation>
    <scope>NUCLEOTIDE SEQUENCE [LARGE SCALE GENOMIC DNA]</scope>
    <source>
        <strain evidence="9 10">JCM 30743</strain>
    </source>
</reference>
<evidence type="ECO:0000256" key="8">
    <source>
        <dbReference type="SAM" id="Phobius"/>
    </source>
</evidence>
<evidence type="ECO:0000256" key="2">
    <source>
        <dbReference type="ARBA" id="ARBA00005914"/>
    </source>
</evidence>
<keyword evidence="5 8" id="KW-1133">Transmembrane helix</keyword>
<dbReference type="EMBL" id="QWEG01000020">
    <property type="protein sequence ID" value="RHW32137.1"/>
    <property type="molecule type" value="Genomic_DNA"/>
</dbReference>
<evidence type="ECO:0000256" key="6">
    <source>
        <dbReference type="ARBA" id="ARBA00023136"/>
    </source>
</evidence>
<accession>A0A417YGZ0</accession>
<feature type="transmembrane region" description="Helical" evidence="8">
    <location>
        <begin position="234"/>
        <end position="255"/>
    </location>
</feature>
<dbReference type="Gene3D" id="1.10.3430.10">
    <property type="entry name" value="Ammonium transporter AmtB like domains"/>
    <property type="match status" value="1"/>
</dbReference>
<keyword evidence="4 8" id="KW-0812">Transmembrane</keyword>
<feature type="transmembrane region" description="Helical" evidence="8">
    <location>
        <begin position="127"/>
        <end position="149"/>
    </location>
</feature>
<comment type="similarity">
    <text evidence="2">Belongs to the urea transporter family.</text>
</comment>
<proteinExistence type="inferred from homology"/>
<name>A0A417YGZ0_9BACI</name>
<feature type="site" description="Important for channel permeability" evidence="7">
    <location>
        <position position="294"/>
    </location>
</feature>
<feature type="transmembrane region" description="Helical" evidence="8">
    <location>
        <begin position="102"/>
        <end position="120"/>
    </location>
</feature>
<dbReference type="RefSeq" id="WP_118924375.1">
    <property type="nucleotide sequence ID" value="NZ_QWEG01000020.1"/>
</dbReference>
<dbReference type="PANTHER" id="PTHR10464:SF4">
    <property type="entry name" value="UREA TRANSPORTER"/>
    <property type="match status" value="1"/>
</dbReference>
<dbReference type="Pfam" id="PF03253">
    <property type="entry name" value="UT"/>
    <property type="match status" value="1"/>
</dbReference>
<evidence type="ECO:0000256" key="4">
    <source>
        <dbReference type="ARBA" id="ARBA00022692"/>
    </source>
</evidence>
<comment type="subcellular location">
    <subcellularLocation>
        <location evidence="1">Cell membrane</location>
        <topology evidence="1">Multi-pass membrane protein</topology>
    </subcellularLocation>
</comment>
<feature type="transmembrane region" description="Helical" evidence="8">
    <location>
        <begin position="262"/>
        <end position="281"/>
    </location>
</feature>
<feature type="transmembrane region" description="Helical" evidence="8">
    <location>
        <begin position="287"/>
        <end position="307"/>
    </location>
</feature>
<evidence type="ECO:0000256" key="7">
    <source>
        <dbReference type="PIRSR" id="PIRSR016502-1"/>
    </source>
</evidence>
<comment type="caution">
    <text evidence="9">The sequence shown here is derived from an EMBL/GenBank/DDBJ whole genome shotgun (WGS) entry which is preliminary data.</text>
</comment>
<feature type="transmembrane region" description="Helical" evidence="8">
    <location>
        <begin position="79"/>
        <end position="96"/>
    </location>
</feature>
<keyword evidence="3" id="KW-1003">Cell membrane</keyword>
<feature type="transmembrane region" description="Helical" evidence="8">
    <location>
        <begin position="12"/>
        <end position="31"/>
    </location>
</feature>
<evidence type="ECO:0000256" key="3">
    <source>
        <dbReference type="ARBA" id="ARBA00022475"/>
    </source>
</evidence>
<dbReference type="GO" id="GO:0015204">
    <property type="term" value="F:urea transmembrane transporter activity"/>
    <property type="evidence" value="ECO:0007669"/>
    <property type="project" value="InterPro"/>
</dbReference>
<protein>
    <submittedName>
        <fullName evidence="9">Urea transporter</fullName>
    </submittedName>
</protein>
<keyword evidence="10" id="KW-1185">Reference proteome</keyword>
<evidence type="ECO:0000256" key="1">
    <source>
        <dbReference type="ARBA" id="ARBA00004651"/>
    </source>
</evidence>
<dbReference type="AlphaFoldDB" id="A0A417YGZ0"/>
<evidence type="ECO:0000313" key="10">
    <source>
        <dbReference type="Proteomes" id="UP000284416"/>
    </source>
</evidence>